<dbReference type="EMBL" id="JANAVB010005397">
    <property type="protein sequence ID" value="KAJ6847566.1"/>
    <property type="molecule type" value="Genomic_DNA"/>
</dbReference>
<proteinExistence type="predicted"/>
<organism evidence="1 2">
    <name type="scientific">Iris pallida</name>
    <name type="common">Sweet iris</name>
    <dbReference type="NCBI Taxonomy" id="29817"/>
    <lineage>
        <taxon>Eukaryota</taxon>
        <taxon>Viridiplantae</taxon>
        <taxon>Streptophyta</taxon>
        <taxon>Embryophyta</taxon>
        <taxon>Tracheophyta</taxon>
        <taxon>Spermatophyta</taxon>
        <taxon>Magnoliopsida</taxon>
        <taxon>Liliopsida</taxon>
        <taxon>Asparagales</taxon>
        <taxon>Iridaceae</taxon>
        <taxon>Iridoideae</taxon>
        <taxon>Irideae</taxon>
        <taxon>Iris</taxon>
    </lineage>
</organism>
<dbReference type="AlphaFoldDB" id="A0AAX6I2R1"/>
<reference evidence="1" key="2">
    <citation type="submission" date="2023-04" db="EMBL/GenBank/DDBJ databases">
        <authorList>
            <person name="Bruccoleri R.E."/>
            <person name="Oakeley E.J."/>
            <person name="Faust A.-M."/>
            <person name="Dessus-Babus S."/>
            <person name="Altorfer M."/>
            <person name="Burckhardt D."/>
            <person name="Oertli M."/>
            <person name="Naumann U."/>
            <person name="Petersen F."/>
            <person name="Wong J."/>
        </authorList>
    </citation>
    <scope>NUCLEOTIDE SEQUENCE</scope>
    <source>
        <strain evidence="1">GSM-AAB239-AS_SAM_17_03QT</strain>
        <tissue evidence="1">Leaf</tissue>
    </source>
</reference>
<evidence type="ECO:0000313" key="2">
    <source>
        <dbReference type="Proteomes" id="UP001140949"/>
    </source>
</evidence>
<name>A0AAX6I2R1_IRIPA</name>
<evidence type="ECO:0000313" key="1">
    <source>
        <dbReference type="EMBL" id="KAJ6847566.1"/>
    </source>
</evidence>
<accession>A0AAX6I2R1</accession>
<keyword evidence="2" id="KW-1185">Reference proteome</keyword>
<dbReference type="Proteomes" id="UP001140949">
    <property type="component" value="Unassembled WGS sequence"/>
</dbReference>
<protein>
    <submittedName>
        <fullName evidence="1">Glutamine synthetase, chloroplastic</fullName>
    </submittedName>
</protein>
<comment type="caution">
    <text evidence="1">The sequence shown here is derived from an EMBL/GenBank/DDBJ whole genome shotgun (WGS) entry which is preliminary data.</text>
</comment>
<reference evidence="1" key="1">
    <citation type="journal article" date="2023" name="GigaByte">
        <title>Genome assembly of the bearded iris, Iris pallida Lam.</title>
        <authorList>
            <person name="Bruccoleri R.E."/>
            <person name="Oakeley E.J."/>
            <person name="Faust A.M.E."/>
            <person name="Altorfer M."/>
            <person name="Dessus-Babus S."/>
            <person name="Burckhardt D."/>
            <person name="Oertli M."/>
            <person name="Naumann U."/>
            <person name="Petersen F."/>
            <person name="Wong J."/>
        </authorList>
    </citation>
    <scope>NUCLEOTIDE SEQUENCE</scope>
    <source>
        <strain evidence="1">GSM-AAB239-AS_SAM_17_03QT</strain>
    </source>
</reference>
<gene>
    <name evidence="1" type="ORF">M6B38_277395</name>
</gene>
<sequence>MIYQMLITRHVYMQESTLAKSIRRLRPVRMDYTYMHWKACIW</sequence>